<proteinExistence type="predicted"/>
<reference evidence="3" key="2">
    <citation type="submission" date="2017-12" db="EMBL/GenBank/DDBJ databases">
        <title>Genome sequence of the Bar-tailed Godwit (Limosa lapponica baueri).</title>
        <authorList>
            <person name="Lima N.C.B."/>
            <person name="Parody-Merino A.M."/>
            <person name="Battley P.F."/>
            <person name="Fidler A.E."/>
            <person name="Prosdocimi F."/>
        </authorList>
    </citation>
    <scope>NUCLEOTIDE SEQUENCE [LARGE SCALE GENOMIC DNA]</scope>
</reference>
<accession>A0A2I0U2Q0</accession>
<dbReference type="Proteomes" id="UP000233556">
    <property type="component" value="Unassembled WGS sequence"/>
</dbReference>
<dbReference type="AlphaFoldDB" id="A0A2I0U2Q0"/>
<reference evidence="3" key="1">
    <citation type="submission" date="2017-11" db="EMBL/GenBank/DDBJ databases">
        <authorList>
            <person name="Lima N.C."/>
            <person name="Parody-Merino A.M."/>
            <person name="Battley P.F."/>
            <person name="Fidler A.E."/>
            <person name="Prosdocimi F."/>
        </authorList>
    </citation>
    <scope>NUCLEOTIDE SEQUENCE [LARGE SCALE GENOMIC DNA]</scope>
</reference>
<protein>
    <submittedName>
        <fullName evidence="2">Uncharacterized protein</fullName>
    </submittedName>
</protein>
<feature type="region of interest" description="Disordered" evidence="1">
    <location>
        <begin position="227"/>
        <end position="259"/>
    </location>
</feature>
<sequence>MNFVFILPADCKIARTEGQLWHVCNRLRPGHTTSVQDTPPLSKTHHLQERNSFNLGGLKKPVLEIMRKGIILGFSNQTLNSPVMLYKRHVLLFEELMDDLNSTEQIGSKIFTNSTLCDLSPLASFAKRMEVKKGRKATLLQCPDTFTGAGGEAAEILRAPRSFFVQIPTVSEGCFSSTSPKIFTVTDLITSQMFSEDRVHSKTQGQAKLPMSLLMLHMLLKAGEEEGQVKAGRDQAGGAGISVPSHAAEDGSLSQSALP</sequence>
<evidence type="ECO:0000313" key="2">
    <source>
        <dbReference type="EMBL" id="PKU40233.1"/>
    </source>
</evidence>
<gene>
    <name evidence="2" type="ORF">llap_9466</name>
</gene>
<dbReference type="EMBL" id="KZ506312">
    <property type="protein sequence ID" value="PKU40233.1"/>
    <property type="molecule type" value="Genomic_DNA"/>
</dbReference>
<evidence type="ECO:0000313" key="3">
    <source>
        <dbReference type="Proteomes" id="UP000233556"/>
    </source>
</evidence>
<evidence type="ECO:0000256" key="1">
    <source>
        <dbReference type="SAM" id="MobiDB-lite"/>
    </source>
</evidence>
<organism evidence="2 3">
    <name type="scientific">Limosa lapponica baueri</name>
    <dbReference type="NCBI Taxonomy" id="1758121"/>
    <lineage>
        <taxon>Eukaryota</taxon>
        <taxon>Metazoa</taxon>
        <taxon>Chordata</taxon>
        <taxon>Craniata</taxon>
        <taxon>Vertebrata</taxon>
        <taxon>Euteleostomi</taxon>
        <taxon>Archelosauria</taxon>
        <taxon>Archosauria</taxon>
        <taxon>Dinosauria</taxon>
        <taxon>Saurischia</taxon>
        <taxon>Theropoda</taxon>
        <taxon>Coelurosauria</taxon>
        <taxon>Aves</taxon>
        <taxon>Neognathae</taxon>
        <taxon>Neoaves</taxon>
        <taxon>Charadriiformes</taxon>
        <taxon>Scolopacidae</taxon>
        <taxon>Limosa</taxon>
    </lineage>
</organism>
<keyword evidence="3" id="KW-1185">Reference proteome</keyword>
<name>A0A2I0U2Q0_LIMLA</name>